<dbReference type="Pfam" id="PF14223">
    <property type="entry name" value="Retrotran_gag_2"/>
    <property type="match status" value="1"/>
</dbReference>
<sequence length="213" mass="24736">MKHAISETFRGDVSEKATAKEFLIEIEKRFGKNDKVKISTILSNLISMRYKGKENIREYILEMFHLASKHKILKLELSDDLLVHLVLISLPAQFSQFKVSYNCQKDKWSLNELISHCVQEDERLKKENIESAHLVSTFKDKNKKSKKAKEAAGGPLQKKQQKKQIEEFSYYFCKNSRYLKNDCTKYHVWPAKKGALLVLVCSEVNLSSIPRHT</sequence>
<dbReference type="PANTHER" id="PTHR35317">
    <property type="entry name" value="OS04G0629600 PROTEIN"/>
    <property type="match status" value="1"/>
</dbReference>
<accession>A0ABD3AD50</accession>
<dbReference type="AlphaFoldDB" id="A0ABD3AD50"/>
<gene>
    <name evidence="1" type="ORF">ACH5RR_009082</name>
</gene>
<keyword evidence="2" id="KW-1185">Reference proteome</keyword>
<comment type="caution">
    <text evidence="1">The sequence shown here is derived from an EMBL/GenBank/DDBJ whole genome shotgun (WGS) entry which is preliminary data.</text>
</comment>
<evidence type="ECO:0000313" key="1">
    <source>
        <dbReference type="EMBL" id="KAL3529760.1"/>
    </source>
</evidence>
<protein>
    <recommendedName>
        <fullName evidence="3">UBN2 domain-containing protein</fullName>
    </recommendedName>
</protein>
<dbReference type="PANTHER" id="PTHR35317:SF43">
    <property type="entry name" value="TRANSMEMBRANE PROTEIN"/>
    <property type="match status" value="1"/>
</dbReference>
<dbReference type="Proteomes" id="UP001630127">
    <property type="component" value="Unassembled WGS sequence"/>
</dbReference>
<dbReference type="EMBL" id="JBJUIK010000004">
    <property type="protein sequence ID" value="KAL3529760.1"/>
    <property type="molecule type" value="Genomic_DNA"/>
</dbReference>
<organism evidence="1 2">
    <name type="scientific">Cinchona calisaya</name>
    <dbReference type="NCBI Taxonomy" id="153742"/>
    <lineage>
        <taxon>Eukaryota</taxon>
        <taxon>Viridiplantae</taxon>
        <taxon>Streptophyta</taxon>
        <taxon>Embryophyta</taxon>
        <taxon>Tracheophyta</taxon>
        <taxon>Spermatophyta</taxon>
        <taxon>Magnoliopsida</taxon>
        <taxon>eudicotyledons</taxon>
        <taxon>Gunneridae</taxon>
        <taxon>Pentapetalae</taxon>
        <taxon>asterids</taxon>
        <taxon>lamiids</taxon>
        <taxon>Gentianales</taxon>
        <taxon>Rubiaceae</taxon>
        <taxon>Cinchonoideae</taxon>
        <taxon>Cinchoneae</taxon>
        <taxon>Cinchona</taxon>
    </lineage>
</organism>
<name>A0ABD3AD50_9GENT</name>
<evidence type="ECO:0008006" key="3">
    <source>
        <dbReference type="Google" id="ProtNLM"/>
    </source>
</evidence>
<reference evidence="1 2" key="1">
    <citation type="submission" date="2024-11" db="EMBL/GenBank/DDBJ databases">
        <title>A near-complete genome assembly of Cinchona calisaya.</title>
        <authorList>
            <person name="Lian D.C."/>
            <person name="Zhao X.W."/>
            <person name="Wei L."/>
        </authorList>
    </citation>
    <scope>NUCLEOTIDE SEQUENCE [LARGE SCALE GENOMIC DNA]</scope>
    <source>
        <tissue evidence="1">Nenye</tissue>
    </source>
</reference>
<evidence type="ECO:0000313" key="2">
    <source>
        <dbReference type="Proteomes" id="UP001630127"/>
    </source>
</evidence>
<proteinExistence type="predicted"/>